<dbReference type="Proteomes" id="UP001060919">
    <property type="component" value="Chromosome"/>
</dbReference>
<dbReference type="KEGG" id="aup:AsAng_0033430"/>
<feature type="signal peptide" evidence="1">
    <location>
        <begin position="1"/>
        <end position="18"/>
    </location>
</feature>
<dbReference type="EMBL" id="AP026867">
    <property type="protein sequence ID" value="BDS12619.1"/>
    <property type="molecule type" value="Genomic_DNA"/>
</dbReference>
<proteinExistence type="predicted"/>
<evidence type="ECO:0000313" key="3">
    <source>
        <dbReference type="Proteomes" id="UP001060919"/>
    </source>
</evidence>
<accession>A0A915YGJ4</accession>
<protein>
    <submittedName>
        <fullName evidence="2">Uncharacterized protein</fullName>
    </submittedName>
</protein>
<evidence type="ECO:0000313" key="2">
    <source>
        <dbReference type="EMBL" id="BDS12619.1"/>
    </source>
</evidence>
<evidence type="ECO:0000256" key="1">
    <source>
        <dbReference type="SAM" id="SignalP"/>
    </source>
</evidence>
<sequence>MKLKTFLFLLIFFSVAISCQCKRYAWHSNGDDPIFGEGKGYLFPICKGWECGIVIPKYEDYFIGEYTLPNDSMASGYWAGVTVSDLKKDTSCTYRVGKGSEFWAGKCKFRVVKVEPRRILNSTKTGFIGPSVVFQLLKLPKFCPCENKKLKKFDAVQ</sequence>
<reference evidence="2" key="1">
    <citation type="submission" date="2022-09" db="EMBL/GenBank/DDBJ databases">
        <title>Aureispira anguillicida sp. nov., isolated from Leptocephalus of Japanese eel Anguilla japonica.</title>
        <authorList>
            <person name="Yuasa K."/>
            <person name="Mekata T."/>
            <person name="Ikunari K."/>
        </authorList>
    </citation>
    <scope>NUCLEOTIDE SEQUENCE</scope>
    <source>
        <strain evidence="2">EL160426</strain>
    </source>
</reference>
<gene>
    <name evidence="2" type="ORF">AsAng_0033430</name>
</gene>
<dbReference type="AlphaFoldDB" id="A0A915YGJ4"/>
<keyword evidence="1" id="KW-0732">Signal</keyword>
<feature type="chain" id="PRO_5037999880" evidence="1">
    <location>
        <begin position="19"/>
        <end position="157"/>
    </location>
</feature>
<keyword evidence="3" id="KW-1185">Reference proteome</keyword>
<dbReference type="PROSITE" id="PS51257">
    <property type="entry name" value="PROKAR_LIPOPROTEIN"/>
    <property type="match status" value="1"/>
</dbReference>
<name>A0A915YGJ4_9BACT</name>
<organism evidence="2 3">
    <name type="scientific">Aureispira anguillae</name>
    <dbReference type="NCBI Taxonomy" id="2864201"/>
    <lineage>
        <taxon>Bacteria</taxon>
        <taxon>Pseudomonadati</taxon>
        <taxon>Bacteroidota</taxon>
        <taxon>Saprospiria</taxon>
        <taxon>Saprospirales</taxon>
        <taxon>Saprospiraceae</taxon>
        <taxon>Aureispira</taxon>
    </lineage>
</organism>
<dbReference type="RefSeq" id="WP_264787981.1">
    <property type="nucleotide sequence ID" value="NZ_AP026867.1"/>
</dbReference>